<dbReference type="EnsemblPlants" id="OPUNC10G14030.2">
    <property type="protein sequence ID" value="OPUNC10G14030.2"/>
    <property type="gene ID" value="OPUNC10G14030"/>
</dbReference>
<evidence type="ECO:0000313" key="3">
    <source>
        <dbReference type="EnsemblPlants" id="OPUNC10G14030.2"/>
    </source>
</evidence>
<evidence type="ECO:0000313" key="4">
    <source>
        <dbReference type="Proteomes" id="UP000026962"/>
    </source>
</evidence>
<proteinExistence type="predicted"/>
<keyword evidence="2" id="KW-0472">Membrane</keyword>
<dbReference type="Proteomes" id="UP000026962">
    <property type="component" value="Chromosome 10"/>
</dbReference>
<dbReference type="HOGENOM" id="CLU_1216446_0_0_1"/>
<dbReference type="Gramene" id="OPUNC10G14030.2">
    <property type="protein sequence ID" value="OPUNC10G14030.2"/>
    <property type="gene ID" value="OPUNC10G14030"/>
</dbReference>
<sequence length="247" mass="26965">MVSFSSLSSPSPIQAREWCPNGLRLRPHQTLEESEEGTEPRWGPPPAAPAEEEVRMRKPATATVSRSVVHTGGPNGGQRRRRGTWRWGSGRVRRSGSDGSRGESRRRQARVASSLASILSFAAKERSGSLLVDTSAAVALPVAAAVESHLEQRGGGRELSGGEVEQRKNVGPVECHNTLTFSTPGHIPPEMAISVPPVKAAAPMIPPRFQFSHLLLEWNLWTFLTILIHLTSSHVAINRRATRWRAS</sequence>
<feature type="compositionally biased region" description="Low complexity" evidence="1">
    <location>
        <begin position="1"/>
        <end position="12"/>
    </location>
</feature>
<feature type="transmembrane region" description="Helical" evidence="2">
    <location>
        <begin position="218"/>
        <end position="237"/>
    </location>
</feature>
<evidence type="ECO:0000256" key="1">
    <source>
        <dbReference type="SAM" id="MobiDB-lite"/>
    </source>
</evidence>
<feature type="region of interest" description="Disordered" evidence="1">
    <location>
        <begin position="1"/>
        <end position="108"/>
    </location>
</feature>
<keyword evidence="4" id="KW-1185">Reference proteome</keyword>
<keyword evidence="2" id="KW-1133">Transmembrane helix</keyword>
<evidence type="ECO:0000256" key="2">
    <source>
        <dbReference type="SAM" id="Phobius"/>
    </source>
</evidence>
<organism evidence="3">
    <name type="scientific">Oryza punctata</name>
    <name type="common">Red rice</name>
    <dbReference type="NCBI Taxonomy" id="4537"/>
    <lineage>
        <taxon>Eukaryota</taxon>
        <taxon>Viridiplantae</taxon>
        <taxon>Streptophyta</taxon>
        <taxon>Embryophyta</taxon>
        <taxon>Tracheophyta</taxon>
        <taxon>Spermatophyta</taxon>
        <taxon>Magnoliopsida</taxon>
        <taxon>Liliopsida</taxon>
        <taxon>Poales</taxon>
        <taxon>Poaceae</taxon>
        <taxon>BOP clade</taxon>
        <taxon>Oryzoideae</taxon>
        <taxon>Oryzeae</taxon>
        <taxon>Oryzinae</taxon>
        <taxon>Oryza</taxon>
    </lineage>
</organism>
<keyword evidence="2" id="KW-0812">Transmembrane</keyword>
<accession>A0A0E0M9N3</accession>
<reference evidence="3" key="2">
    <citation type="submission" date="2018-05" db="EMBL/GenBank/DDBJ databases">
        <title>OpunRS2 (Oryza punctata Reference Sequence Version 2).</title>
        <authorList>
            <person name="Zhang J."/>
            <person name="Kudrna D."/>
            <person name="Lee S."/>
            <person name="Talag J."/>
            <person name="Welchert J."/>
            <person name="Wing R.A."/>
        </authorList>
    </citation>
    <scope>NUCLEOTIDE SEQUENCE [LARGE SCALE GENOMIC DNA]</scope>
</reference>
<protein>
    <submittedName>
        <fullName evidence="3">Uncharacterized protein</fullName>
    </submittedName>
</protein>
<name>A0A0E0M9N3_ORYPU</name>
<reference evidence="3" key="1">
    <citation type="submission" date="2015-04" db="UniProtKB">
        <authorList>
            <consortium name="EnsemblPlants"/>
        </authorList>
    </citation>
    <scope>IDENTIFICATION</scope>
</reference>
<dbReference type="AlphaFoldDB" id="A0A0E0M9N3"/>